<dbReference type="STRING" id="154621.RV11_GL000566"/>
<organism evidence="4 5">
    <name type="scientific">Enterococcus phoeniculicola ATCC BAA-412</name>
    <dbReference type="NCBI Taxonomy" id="1158610"/>
    <lineage>
        <taxon>Bacteria</taxon>
        <taxon>Bacillati</taxon>
        <taxon>Bacillota</taxon>
        <taxon>Bacilli</taxon>
        <taxon>Lactobacillales</taxon>
        <taxon>Enterococcaceae</taxon>
        <taxon>Enterococcus</taxon>
    </lineage>
</organism>
<evidence type="ECO:0000256" key="2">
    <source>
        <dbReference type="ARBA" id="ARBA00022679"/>
    </source>
</evidence>
<name>R3WFP0_9ENTE</name>
<protein>
    <recommendedName>
        <fullName evidence="3">Methyltransferase domain-containing protein</fullName>
    </recommendedName>
</protein>
<sequence>MFYLFLFIFCLLSLAFLYRHLLNQSKKPSGPLGILMMKLWNTSYLPMVRWAISLSKNQLPSTVLDVGVGNGQSTAYLLSKLPTVDIVGIDISETATGQAAKNYSSISFFTMDVKETTFEDKRFELICAFQTHFHWSHLEEAFRELHRILADDGTILLASEKTKINYFLPFLKTTEQFQQFLMLMNLSIVTVNENTQWISYEIKKIIS</sequence>
<comment type="caution">
    <text evidence="4">The sequence shown here is derived from an EMBL/GenBank/DDBJ whole genome shotgun (WGS) entry which is preliminary data.</text>
</comment>
<dbReference type="eggNOG" id="COG0500">
    <property type="taxonomic scope" value="Bacteria"/>
</dbReference>
<feature type="domain" description="Methyltransferase" evidence="3">
    <location>
        <begin position="63"/>
        <end position="153"/>
    </location>
</feature>
<dbReference type="HOGENOM" id="CLU_081534_1_2_9"/>
<evidence type="ECO:0000313" key="4">
    <source>
        <dbReference type="EMBL" id="EOL46287.1"/>
    </source>
</evidence>
<dbReference type="CDD" id="cd02440">
    <property type="entry name" value="AdoMet_MTases"/>
    <property type="match status" value="1"/>
</dbReference>
<dbReference type="GO" id="GO:0032259">
    <property type="term" value="P:methylation"/>
    <property type="evidence" value="ECO:0007669"/>
    <property type="project" value="UniProtKB-KW"/>
</dbReference>
<dbReference type="RefSeq" id="WP_010767764.1">
    <property type="nucleotide sequence ID" value="NZ_ASWE01000002.1"/>
</dbReference>
<dbReference type="InterPro" id="IPR029063">
    <property type="entry name" value="SAM-dependent_MTases_sf"/>
</dbReference>
<dbReference type="PATRIC" id="fig|1158610.3.peg.1072"/>
<evidence type="ECO:0000259" key="3">
    <source>
        <dbReference type="Pfam" id="PF13649"/>
    </source>
</evidence>
<evidence type="ECO:0000313" key="5">
    <source>
        <dbReference type="Proteomes" id="UP000013785"/>
    </source>
</evidence>
<dbReference type="InterPro" id="IPR051052">
    <property type="entry name" value="Diverse_substrate_MTase"/>
</dbReference>
<keyword evidence="2" id="KW-0808">Transferase</keyword>
<dbReference type="AlphaFoldDB" id="R3WFP0"/>
<dbReference type="InterPro" id="IPR041698">
    <property type="entry name" value="Methyltransf_25"/>
</dbReference>
<accession>R3WFP0</accession>
<keyword evidence="1" id="KW-0489">Methyltransferase</keyword>
<dbReference type="Proteomes" id="UP000013785">
    <property type="component" value="Unassembled WGS sequence"/>
</dbReference>
<dbReference type="PANTHER" id="PTHR44942:SF4">
    <property type="entry name" value="METHYLTRANSFERASE TYPE 11 DOMAIN-CONTAINING PROTEIN"/>
    <property type="match status" value="1"/>
</dbReference>
<dbReference type="GO" id="GO:0008168">
    <property type="term" value="F:methyltransferase activity"/>
    <property type="evidence" value="ECO:0007669"/>
    <property type="project" value="UniProtKB-KW"/>
</dbReference>
<dbReference type="OrthoDB" id="43862at2"/>
<dbReference type="Pfam" id="PF13649">
    <property type="entry name" value="Methyltransf_25"/>
    <property type="match status" value="1"/>
</dbReference>
<reference evidence="4 5" key="1">
    <citation type="submission" date="2013-02" db="EMBL/GenBank/DDBJ databases">
        <title>The Genome Sequence of Enterococcus phoeniculicola BAA-412.</title>
        <authorList>
            <consortium name="The Broad Institute Genome Sequencing Platform"/>
            <consortium name="The Broad Institute Genome Sequencing Center for Infectious Disease"/>
            <person name="Earl A.M."/>
            <person name="Gilmore M.S."/>
            <person name="Lebreton F."/>
            <person name="Walker B."/>
            <person name="Young S.K."/>
            <person name="Zeng Q."/>
            <person name="Gargeya S."/>
            <person name="Fitzgerald M."/>
            <person name="Haas B."/>
            <person name="Abouelleil A."/>
            <person name="Alvarado L."/>
            <person name="Arachchi H.M."/>
            <person name="Berlin A.M."/>
            <person name="Chapman S.B."/>
            <person name="Dewar J."/>
            <person name="Goldberg J."/>
            <person name="Griggs A."/>
            <person name="Gujja S."/>
            <person name="Hansen M."/>
            <person name="Howarth C."/>
            <person name="Imamovic A."/>
            <person name="Larimer J."/>
            <person name="McCowan C."/>
            <person name="Murphy C."/>
            <person name="Neiman D."/>
            <person name="Pearson M."/>
            <person name="Priest M."/>
            <person name="Roberts A."/>
            <person name="Saif S."/>
            <person name="Shea T."/>
            <person name="Sisk P."/>
            <person name="Sykes S."/>
            <person name="Wortman J."/>
            <person name="Nusbaum C."/>
            <person name="Birren B."/>
        </authorList>
    </citation>
    <scope>NUCLEOTIDE SEQUENCE [LARGE SCALE GENOMIC DNA]</scope>
    <source>
        <strain evidence="4 5">ATCC BAA-412</strain>
    </source>
</reference>
<gene>
    <name evidence="4" type="ORF">UC3_01093</name>
</gene>
<dbReference type="SUPFAM" id="SSF53335">
    <property type="entry name" value="S-adenosyl-L-methionine-dependent methyltransferases"/>
    <property type="match status" value="1"/>
</dbReference>
<proteinExistence type="predicted"/>
<evidence type="ECO:0000256" key="1">
    <source>
        <dbReference type="ARBA" id="ARBA00022603"/>
    </source>
</evidence>
<dbReference type="EMBL" id="AJAT01000011">
    <property type="protein sequence ID" value="EOL46287.1"/>
    <property type="molecule type" value="Genomic_DNA"/>
</dbReference>
<dbReference type="Gene3D" id="3.40.50.150">
    <property type="entry name" value="Vaccinia Virus protein VP39"/>
    <property type="match status" value="1"/>
</dbReference>
<keyword evidence="5" id="KW-1185">Reference proteome</keyword>
<dbReference type="PANTHER" id="PTHR44942">
    <property type="entry name" value="METHYLTRANSF_11 DOMAIN-CONTAINING PROTEIN"/>
    <property type="match status" value="1"/>
</dbReference>